<evidence type="ECO:0000259" key="7">
    <source>
        <dbReference type="PROSITE" id="PS51156"/>
    </source>
</evidence>
<dbReference type="EMBL" id="JBJKFK010000014">
    <property type="protein sequence ID" value="KAL3321045.1"/>
    <property type="molecule type" value="Genomic_DNA"/>
</dbReference>
<keyword evidence="10" id="KW-1185">Reference proteome</keyword>
<evidence type="ECO:0000259" key="8">
    <source>
        <dbReference type="PROSITE" id="PS51293"/>
    </source>
</evidence>
<feature type="compositionally biased region" description="Basic and acidic residues" evidence="6">
    <location>
        <begin position="161"/>
        <end position="173"/>
    </location>
</feature>
<dbReference type="InterPro" id="IPR000949">
    <property type="entry name" value="ELM2_dom"/>
</dbReference>
<dbReference type="Proteomes" id="UP001626550">
    <property type="component" value="Unassembled WGS sequence"/>
</dbReference>
<proteinExistence type="predicted"/>
<feature type="compositionally biased region" description="Polar residues" evidence="6">
    <location>
        <begin position="405"/>
        <end position="415"/>
    </location>
</feature>
<protein>
    <submittedName>
        <fullName evidence="9">Mesoderm induction early response protein 1</fullName>
    </submittedName>
</protein>
<reference evidence="9 10" key="1">
    <citation type="submission" date="2024-11" db="EMBL/GenBank/DDBJ databases">
        <title>Adaptive evolution of stress response genes in parasites aligns with host niche diversity.</title>
        <authorList>
            <person name="Hahn C."/>
            <person name="Resl P."/>
        </authorList>
    </citation>
    <scope>NUCLEOTIDE SEQUENCE [LARGE SCALE GENOMIC DNA]</scope>
    <source>
        <strain evidence="9">EGGRZ-B1_66</strain>
        <tissue evidence="9">Body</tissue>
    </source>
</reference>
<evidence type="ECO:0000256" key="6">
    <source>
        <dbReference type="SAM" id="MobiDB-lite"/>
    </source>
</evidence>
<accession>A0ABD2QNE2</accession>
<gene>
    <name evidence="9" type="primary">MIER1</name>
    <name evidence="9" type="ORF">Ciccas_000285</name>
</gene>
<dbReference type="SMART" id="SM00717">
    <property type="entry name" value="SANT"/>
    <property type="match status" value="1"/>
</dbReference>
<dbReference type="Gene3D" id="1.10.10.60">
    <property type="entry name" value="Homeodomain-like"/>
    <property type="match status" value="1"/>
</dbReference>
<dbReference type="GO" id="GO:0003677">
    <property type="term" value="F:DNA binding"/>
    <property type="evidence" value="ECO:0007669"/>
    <property type="project" value="UniProtKB-KW"/>
</dbReference>
<dbReference type="InterPro" id="IPR040138">
    <property type="entry name" value="MIER/MTA"/>
</dbReference>
<dbReference type="AlphaFoldDB" id="A0ABD2QNE2"/>
<evidence type="ECO:0000313" key="9">
    <source>
        <dbReference type="EMBL" id="KAL3321045.1"/>
    </source>
</evidence>
<evidence type="ECO:0000313" key="10">
    <source>
        <dbReference type="Proteomes" id="UP001626550"/>
    </source>
</evidence>
<evidence type="ECO:0000256" key="4">
    <source>
        <dbReference type="ARBA" id="ARBA00023125"/>
    </source>
</evidence>
<sequence length="461" mass="52476">MSANNPAGSVNLSSRRSRRETALAKKSDLDATKSLKIDSDESEDKEFDVSNIREAEEDSISSEDDVADADEIDSLKKEGEMSIEELMAKYGMKIPSEDEQVLTSKTRKRGSKQEQSEPNAGKRRKSEDPEETVTTNYDLELEDEQAESLPEDYFEEEEFSDECKTEKTTEKAHHSTANSRLWCKALASNESPVYNSEDDEDYDPTADYERFKKEEIKVGPDYQVHVSDLPQSTKTNTHEEDRVLHEYEQKYATASRMHLPEETDHEEALLLLLQSDYDVDEALKRLDKKLGKPNEMPTYLSTWSEAECIAFEKGFAIFGKNFRQIQESELRHRSVGELVHFYYFWKKTARYDEFSKAYRKDKKKPLHPGLTDFMDCLAHEQDMIAESLLSKATENQAIERLRATATASSGENSGYVSPKKESNSPLISDLGPSSEDLPQSPRQKHNADLLPESSPSQLATV</sequence>
<dbReference type="PANTHER" id="PTHR10865:SF28">
    <property type="entry name" value="ELM2 DOMAIN-CONTAINING PROTEIN"/>
    <property type="match status" value="1"/>
</dbReference>
<dbReference type="SUPFAM" id="SSF46689">
    <property type="entry name" value="Homeodomain-like"/>
    <property type="match status" value="1"/>
</dbReference>
<dbReference type="GO" id="GO:0005634">
    <property type="term" value="C:nucleus"/>
    <property type="evidence" value="ECO:0007669"/>
    <property type="project" value="UniProtKB-ARBA"/>
</dbReference>
<feature type="compositionally biased region" description="Acidic residues" evidence="6">
    <location>
        <begin position="55"/>
        <end position="72"/>
    </location>
</feature>
<comment type="caution">
    <text evidence="9">The sequence shown here is derived from an EMBL/GenBank/DDBJ whole genome shotgun (WGS) entry which is preliminary data.</text>
</comment>
<dbReference type="InterPro" id="IPR009057">
    <property type="entry name" value="Homeodomain-like_sf"/>
</dbReference>
<name>A0ABD2QNE2_9PLAT</name>
<evidence type="ECO:0000256" key="1">
    <source>
        <dbReference type="ARBA" id="ARBA00022723"/>
    </source>
</evidence>
<organism evidence="9 10">
    <name type="scientific">Cichlidogyrus casuarinus</name>
    <dbReference type="NCBI Taxonomy" id="1844966"/>
    <lineage>
        <taxon>Eukaryota</taxon>
        <taxon>Metazoa</taxon>
        <taxon>Spiralia</taxon>
        <taxon>Lophotrochozoa</taxon>
        <taxon>Platyhelminthes</taxon>
        <taxon>Monogenea</taxon>
        <taxon>Monopisthocotylea</taxon>
        <taxon>Dactylogyridea</taxon>
        <taxon>Ancyrocephalidae</taxon>
        <taxon>Cichlidogyrus</taxon>
    </lineage>
</organism>
<keyword evidence="2" id="KW-0863">Zinc-finger</keyword>
<feature type="region of interest" description="Disordered" evidence="6">
    <location>
        <begin position="404"/>
        <end position="461"/>
    </location>
</feature>
<dbReference type="PROSITE" id="PS51156">
    <property type="entry name" value="ELM2"/>
    <property type="match status" value="1"/>
</dbReference>
<feature type="domain" description="ELM2" evidence="7">
    <location>
        <begin position="214"/>
        <end position="290"/>
    </location>
</feature>
<feature type="domain" description="SANT" evidence="8">
    <location>
        <begin position="298"/>
        <end position="350"/>
    </location>
</feature>
<keyword evidence="4" id="KW-0238">DNA-binding</keyword>
<feature type="compositionally biased region" description="Polar residues" evidence="6">
    <location>
        <begin position="1"/>
        <end position="14"/>
    </location>
</feature>
<dbReference type="FunFam" id="1.10.10.60:FF:000012">
    <property type="entry name" value="Metastasis-associated 1 family, member 3"/>
    <property type="match status" value="1"/>
</dbReference>
<feature type="region of interest" description="Disordered" evidence="6">
    <location>
        <begin position="1"/>
        <end position="177"/>
    </location>
</feature>
<dbReference type="InterPro" id="IPR017884">
    <property type="entry name" value="SANT_dom"/>
</dbReference>
<evidence type="ECO:0000256" key="3">
    <source>
        <dbReference type="ARBA" id="ARBA00022833"/>
    </source>
</evidence>
<evidence type="ECO:0000256" key="2">
    <source>
        <dbReference type="ARBA" id="ARBA00022771"/>
    </source>
</evidence>
<dbReference type="PANTHER" id="PTHR10865">
    <property type="entry name" value="METASTASIS-ASSOCIATED PROTEIN AND MESODERM INDUCTION EARLY RESPONSE PROTEIN"/>
    <property type="match status" value="1"/>
</dbReference>
<dbReference type="PROSITE" id="PS51293">
    <property type="entry name" value="SANT"/>
    <property type="match status" value="1"/>
</dbReference>
<feature type="compositionally biased region" description="Basic and acidic residues" evidence="6">
    <location>
        <begin position="19"/>
        <end position="39"/>
    </location>
</feature>
<evidence type="ECO:0000256" key="5">
    <source>
        <dbReference type="ARBA" id="ARBA00023242"/>
    </source>
</evidence>
<keyword evidence="1" id="KW-0479">Metal-binding</keyword>
<dbReference type="InterPro" id="IPR001005">
    <property type="entry name" value="SANT/Myb"/>
</dbReference>
<keyword evidence="5" id="KW-0539">Nucleus</keyword>
<feature type="compositionally biased region" description="Acidic residues" evidence="6">
    <location>
        <begin position="139"/>
        <end position="160"/>
    </location>
</feature>
<dbReference type="GO" id="GO:0008270">
    <property type="term" value="F:zinc ion binding"/>
    <property type="evidence" value="ECO:0007669"/>
    <property type="project" value="UniProtKB-KW"/>
</dbReference>
<keyword evidence="3" id="KW-0862">Zinc</keyword>